<dbReference type="PROSITE" id="PS51257">
    <property type="entry name" value="PROKAR_LIPOPROTEIN"/>
    <property type="match status" value="1"/>
</dbReference>
<dbReference type="RefSeq" id="WP_369863804.1">
    <property type="nucleotide sequence ID" value="NZ_JBCLPP010000042.1"/>
</dbReference>
<name>A0ABV4CY54_9BACT</name>
<feature type="chain" id="PRO_5045454428" evidence="1">
    <location>
        <begin position="23"/>
        <end position="622"/>
    </location>
</feature>
<dbReference type="Pfam" id="PF13385">
    <property type="entry name" value="Laminin_G_3"/>
    <property type="match status" value="1"/>
</dbReference>
<keyword evidence="3" id="KW-1185">Reference proteome</keyword>
<organism evidence="2 3">
    <name type="scientific">Heminiphilus faecis</name>
    <dbReference type="NCBI Taxonomy" id="2601703"/>
    <lineage>
        <taxon>Bacteria</taxon>
        <taxon>Pseudomonadati</taxon>
        <taxon>Bacteroidota</taxon>
        <taxon>Bacteroidia</taxon>
        <taxon>Bacteroidales</taxon>
        <taxon>Muribaculaceae</taxon>
        <taxon>Heminiphilus</taxon>
    </lineage>
</organism>
<dbReference type="Proteomes" id="UP001565200">
    <property type="component" value="Unassembled WGS sequence"/>
</dbReference>
<gene>
    <name evidence="2" type="ORF">AAK873_12065</name>
</gene>
<accession>A0ABV4CY54</accession>
<protein>
    <submittedName>
        <fullName evidence="2">LamG-like jellyroll fold domain-containing protein</fullName>
    </submittedName>
</protein>
<reference evidence="2 3" key="1">
    <citation type="submission" date="2024-03" db="EMBL/GenBank/DDBJ databases">
        <title>Mouse gut bacterial collection (mGBC) of GemPharmatech.</title>
        <authorList>
            <person name="He Y."/>
            <person name="Dong L."/>
            <person name="Wu D."/>
            <person name="Gao X."/>
            <person name="Lin Z."/>
        </authorList>
    </citation>
    <scope>NUCLEOTIDE SEQUENCE [LARGE SCALE GENOMIC DNA]</scope>
    <source>
        <strain evidence="2 3">54-13</strain>
    </source>
</reference>
<proteinExistence type="predicted"/>
<evidence type="ECO:0000256" key="1">
    <source>
        <dbReference type="SAM" id="SignalP"/>
    </source>
</evidence>
<dbReference type="InterPro" id="IPR013320">
    <property type="entry name" value="ConA-like_dom_sf"/>
</dbReference>
<sequence>MKAEFKSSLLIAVMVFIFSSCSNDWGQSDPPAGNQVYPTMEKLVTYTFDTDEELDPLVFNLKSYPGGQQPAIIEDEIAASPVLSLDGGYVRMMNPWTVKESQAAASMTFWLKQVRKPVADNEARAEGDEEVQLEPQDISSPLFHWENENGSSKLDFSVNGWWKYTGVDGSWEVNNPTEYATGYITPDEWHYVALVLRDDSYGIYVDGEKKIDSPAGTDISNVVQFMTRAPYMFINYGADTHASFLIEDLTIYRNSISSKEIAQPKKGNIGGGGSGDEGPDLSKWIMVGADDNSNGFWQVFSEPVGLNGNGTIHYEFYNYTSGNENWHNWVLVITNNGGMSTGGDSELVVFRADNYGWGALYENNAVLSCDYNWDTFKEDMKGAYVSIDIVRNGTDIVITAVTTTADGKTYNYKMEVPNVNVPTIGTFFTLENAHLLFNPDATFVGRTYSNEEFTLGNKDKTSGFWSCWTPVEVFDTDFTNFGFEFINHHGANNWQGWNFVITNGKQAPDSGDGYAEQLFLRCDNYGWASLYEGCERTCNFDWTTYIDDMTDAKCRVYFKTDASGQFTMVARQTTADGRAMPEYRCKGDGFTFPLGIIFTCEGSWLDFSKVGYFPWVDMEPQQ</sequence>
<evidence type="ECO:0000313" key="3">
    <source>
        <dbReference type="Proteomes" id="UP001565200"/>
    </source>
</evidence>
<dbReference type="EMBL" id="JBCLPP010000042">
    <property type="protein sequence ID" value="MEY8246343.1"/>
    <property type="molecule type" value="Genomic_DNA"/>
</dbReference>
<keyword evidence="1" id="KW-0732">Signal</keyword>
<dbReference type="SUPFAM" id="SSF49899">
    <property type="entry name" value="Concanavalin A-like lectins/glucanases"/>
    <property type="match status" value="1"/>
</dbReference>
<comment type="caution">
    <text evidence="2">The sequence shown here is derived from an EMBL/GenBank/DDBJ whole genome shotgun (WGS) entry which is preliminary data.</text>
</comment>
<dbReference type="Gene3D" id="2.60.120.200">
    <property type="match status" value="1"/>
</dbReference>
<evidence type="ECO:0000313" key="2">
    <source>
        <dbReference type="EMBL" id="MEY8246343.1"/>
    </source>
</evidence>
<feature type="signal peptide" evidence="1">
    <location>
        <begin position="1"/>
        <end position="22"/>
    </location>
</feature>